<keyword evidence="4 16" id="KW-0812">Transmembrane</keyword>
<dbReference type="InterPro" id="IPR001245">
    <property type="entry name" value="Ser-Thr/Tyr_kinase_cat_dom"/>
</dbReference>
<dbReference type="SUPFAM" id="SSF63825">
    <property type="entry name" value="YWTD domain"/>
    <property type="match status" value="3"/>
</dbReference>
<evidence type="ECO:0000256" key="16">
    <source>
        <dbReference type="RuleBase" id="RU000312"/>
    </source>
</evidence>
<dbReference type="Pfam" id="PF07714">
    <property type="entry name" value="PK_Tyr_Ser-Thr"/>
    <property type="match status" value="1"/>
</dbReference>
<keyword evidence="13" id="KW-0325">Glycoprotein</keyword>
<dbReference type="Pfam" id="PF00041">
    <property type="entry name" value="fn3"/>
    <property type="match status" value="4"/>
</dbReference>
<dbReference type="InterPro" id="IPR011042">
    <property type="entry name" value="6-blade_b-propeller_TolB-like"/>
</dbReference>
<feature type="region of interest" description="Disordered" evidence="17">
    <location>
        <begin position="1170"/>
        <end position="1189"/>
    </location>
</feature>
<feature type="domain" description="Fibronectin type-III" evidence="20">
    <location>
        <begin position="1498"/>
        <end position="1600"/>
    </location>
</feature>
<keyword evidence="11" id="KW-0829">Tyrosine-protein kinase</keyword>
<feature type="domain" description="Fibronectin type-III" evidence="20">
    <location>
        <begin position="510"/>
        <end position="611"/>
    </location>
</feature>
<evidence type="ECO:0000313" key="21">
    <source>
        <dbReference type="EnsemblMetazoa" id="XP_022652321"/>
    </source>
</evidence>
<keyword evidence="7" id="KW-0418">Kinase</keyword>
<feature type="region of interest" description="Disordered" evidence="17">
    <location>
        <begin position="2885"/>
        <end position="2910"/>
    </location>
</feature>
<dbReference type="FunFam" id="1.10.510.10:FF:000341">
    <property type="entry name" value="Tyrosine-protein kinase receptor"/>
    <property type="match status" value="1"/>
</dbReference>
<dbReference type="PANTHER" id="PTHR24416">
    <property type="entry name" value="TYROSINE-PROTEIN KINASE RECEPTOR"/>
    <property type="match status" value="1"/>
</dbReference>
<dbReference type="Gene3D" id="2.60.40.10">
    <property type="entry name" value="Immunoglobulins"/>
    <property type="match status" value="6"/>
</dbReference>
<comment type="subcellular location">
    <subcellularLocation>
        <location evidence="1">Membrane</location>
        <topology evidence="1">Single-pass membrane protein</topology>
    </subcellularLocation>
</comment>
<feature type="compositionally biased region" description="Polar residues" evidence="17">
    <location>
        <begin position="2953"/>
        <end position="2964"/>
    </location>
</feature>
<dbReference type="SMART" id="SM00219">
    <property type="entry name" value="TyrKc"/>
    <property type="match status" value="1"/>
</dbReference>
<evidence type="ECO:0000256" key="2">
    <source>
        <dbReference type="ARBA" id="ARBA00022553"/>
    </source>
</evidence>
<feature type="domain" description="Protein kinase" evidence="19">
    <location>
        <begin position="2043"/>
        <end position="2318"/>
    </location>
</feature>
<feature type="compositionally biased region" description="Polar residues" evidence="17">
    <location>
        <begin position="2782"/>
        <end position="2795"/>
    </location>
</feature>
<dbReference type="InterPro" id="IPR003961">
    <property type="entry name" value="FN3_dom"/>
</dbReference>
<evidence type="ECO:0000256" key="1">
    <source>
        <dbReference type="ARBA" id="ARBA00004167"/>
    </source>
</evidence>
<dbReference type="EC" id="2.7.10.1" evidence="16"/>
<dbReference type="Gene3D" id="3.30.200.20">
    <property type="entry name" value="Phosphorylase Kinase, domain 1"/>
    <property type="match status" value="1"/>
</dbReference>
<dbReference type="PROSITE" id="PS50853">
    <property type="entry name" value="FN3"/>
    <property type="match status" value="5"/>
</dbReference>
<keyword evidence="8 15" id="KW-0067">ATP-binding</keyword>
<feature type="transmembrane region" description="Helical" evidence="18">
    <location>
        <begin position="2102"/>
        <end position="2122"/>
    </location>
</feature>
<keyword evidence="22" id="KW-1185">Reference proteome</keyword>
<proteinExistence type="inferred from homology"/>
<feature type="region of interest" description="Disordered" evidence="17">
    <location>
        <begin position="3086"/>
        <end position="3106"/>
    </location>
</feature>
<evidence type="ECO:0000256" key="10">
    <source>
        <dbReference type="ARBA" id="ARBA00023136"/>
    </source>
</evidence>
<protein>
    <recommendedName>
        <fullName evidence="16">Tyrosine-protein kinase receptor</fullName>
        <ecNumber evidence="16">2.7.10.1</ecNumber>
    </recommendedName>
</protein>
<feature type="region of interest" description="Disordered" evidence="17">
    <location>
        <begin position="2633"/>
        <end position="2657"/>
    </location>
</feature>
<evidence type="ECO:0000256" key="14">
    <source>
        <dbReference type="ARBA" id="ARBA00051243"/>
    </source>
</evidence>
<dbReference type="RefSeq" id="XP_022652321.1">
    <property type="nucleotide sequence ID" value="XM_022796586.1"/>
</dbReference>
<dbReference type="InterPro" id="IPR002011">
    <property type="entry name" value="Tyr_kinase_rcpt_2_CS"/>
</dbReference>
<keyword evidence="6 15" id="KW-0547">Nucleotide-binding</keyword>
<dbReference type="InterPro" id="IPR017441">
    <property type="entry name" value="Protein_kinase_ATP_BS"/>
</dbReference>
<dbReference type="OMA" id="RDYWHLQ"/>
<dbReference type="InterPro" id="IPR000033">
    <property type="entry name" value="LDLR_classB_rpt"/>
</dbReference>
<keyword evidence="10 18" id="KW-0472">Membrane</keyword>
<evidence type="ECO:0000256" key="8">
    <source>
        <dbReference type="ARBA" id="ARBA00022840"/>
    </source>
</evidence>
<dbReference type="PANTHER" id="PTHR24416:SF527">
    <property type="entry name" value="PROTO-ONCOGENE TYROSINE-PROTEIN KINASE ROS"/>
    <property type="match status" value="1"/>
</dbReference>
<feature type="compositionally biased region" description="Low complexity" evidence="17">
    <location>
        <begin position="2999"/>
        <end position="3010"/>
    </location>
</feature>
<dbReference type="InterPro" id="IPR013783">
    <property type="entry name" value="Ig-like_fold"/>
</dbReference>
<dbReference type="InParanoid" id="A0A7M7JJ55"/>
<dbReference type="GO" id="GO:0005886">
    <property type="term" value="C:plasma membrane"/>
    <property type="evidence" value="ECO:0007669"/>
    <property type="project" value="TreeGrafter"/>
</dbReference>
<dbReference type="InterPro" id="IPR050122">
    <property type="entry name" value="RTK"/>
</dbReference>
<evidence type="ECO:0000256" key="12">
    <source>
        <dbReference type="ARBA" id="ARBA00023170"/>
    </source>
</evidence>
<evidence type="ECO:0000256" key="3">
    <source>
        <dbReference type="ARBA" id="ARBA00022679"/>
    </source>
</evidence>
<dbReference type="KEGG" id="vde:111246654"/>
<dbReference type="PROSITE" id="PS00107">
    <property type="entry name" value="PROTEIN_KINASE_ATP"/>
    <property type="match status" value="1"/>
</dbReference>
<evidence type="ECO:0000256" key="9">
    <source>
        <dbReference type="ARBA" id="ARBA00022989"/>
    </source>
</evidence>
<feature type="domain" description="Fibronectin type-III" evidence="20">
    <location>
        <begin position="1852"/>
        <end position="1947"/>
    </location>
</feature>
<dbReference type="GO" id="GO:0032006">
    <property type="term" value="P:regulation of TOR signaling"/>
    <property type="evidence" value="ECO:0007669"/>
    <property type="project" value="TreeGrafter"/>
</dbReference>
<evidence type="ECO:0000256" key="17">
    <source>
        <dbReference type="SAM" id="MobiDB-lite"/>
    </source>
</evidence>
<feature type="compositionally biased region" description="Polar residues" evidence="17">
    <location>
        <begin position="2721"/>
        <end position="2748"/>
    </location>
</feature>
<dbReference type="PRINTS" id="PR00109">
    <property type="entry name" value="TYRKINASE"/>
</dbReference>
<dbReference type="SUPFAM" id="SSF49265">
    <property type="entry name" value="Fibronectin type III"/>
    <property type="match status" value="4"/>
</dbReference>
<dbReference type="Proteomes" id="UP000594260">
    <property type="component" value="Unplaced"/>
</dbReference>
<evidence type="ECO:0000259" key="19">
    <source>
        <dbReference type="PROSITE" id="PS50011"/>
    </source>
</evidence>
<dbReference type="PROSITE" id="PS50011">
    <property type="entry name" value="PROTEIN_KINASE_DOM"/>
    <property type="match status" value="1"/>
</dbReference>
<dbReference type="FunCoup" id="A0A7M7JJ55">
    <property type="interactions" value="55"/>
</dbReference>
<evidence type="ECO:0000256" key="11">
    <source>
        <dbReference type="ARBA" id="ARBA00023137"/>
    </source>
</evidence>
<feature type="region of interest" description="Disordered" evidence="17">
    <location>
        <begin position="2987"/>
        <end position="3013"/>
    </location>
</feature>
<sequence>MRMKRSLGCRWRRLFTAVILMGLARCAIVYTELAESRIKDLCVHKCSQGYYRDELNTVCDKECQSTCADGCRLWKLELSGNCSHLCEFRLAWSISESLEALYTIPQNVTTQEYGPPQGPPQKVTCALSSYNQVAVSWRPPPFPAGPEVSYLLEARKTYGGTPFVHELITYNSTCDQTFSYLFRELLPNTGYIVNVQAANRNGRGMSASCQVNTTDMEKESVNRGQGFAASGGDLYKFDLSDTILGRGHVVFSVQGDGALIRGVTGSLQSRELYVSDNHGRIHVVGMDRSSSDRVPRTLSLDVQKPSLLSYDWLNKRLFVFDESSWEIKSCTIEQRFICAVVVDGFSPSTAPKKLIVDSYNGYLFWMAKGAEGEGSAMVLYRVDLIVAEENTKLHWDKAEVVHQSKGMKTFAVEYAQSRLHVLDSSKDSIYAINMDSGNIVSKVRDQWAFYSNGSDIVFANEHFYVATTDGFFVEDGPTPQVGPSYRKFNNFTAFRFAFIDHKTAEPIPSPATPPENVRALFGSTFAKIFWDVPRPLTWQGKGAFRKFLYTVDVTDLHTGKEVEHIENVKRSQLLITWLRNATKYRVTVRAHSELRATGPPSSGFVGSTLKSDAETLVWSTLMSSTAGGLKRYVFASDATGDEAKMLVSSMQLQNNDVNAIAWLDDTLFLGHNRTSLISVNLGNGLIRELPEVTGVTCLGIDSYARKVYWGSLTQRAIMRCDMEGLRVELVTSNVVAHSLAVDSARGLIIWADQFGVYTANLSGKGYRALYETHISRGFVVQGLVYDSKRGVAISSSRSIDGLELRMDSIDRNGARPVPVQMNDTSLRGPVIYLDDRLIWLDRRSQPVITSLDGSFPAAMQYRPALGHGNGAFEDGSSDSELGHRDFPEALAVATKIRSSKIMVIPKDIKDGEIKVEGTYDNFTIRWPQEQSLHVAVFYRIRVTPCSQNESDPCCSDNAQSQWSVTSSKVKPLSLNTNRHVYPDKLRPHTRLAVQLQPYTDWANAKSVCHVLRSPESTPSAPQTPKVFVAHRSVFPKYKAGVSYPEAEFRWSDPEHPNGFIKGYILNAWYRRNSPYLQTSQDTEPAAEVKLDNRIDQNNLQQAGEDSVIVWKNVRVSGHSYSIPKLVPNSTYFFKVSAFTSIGEGPASTVLSINSDDEMPVPRLLVVDQQEAAPEADSPANRRGQNSLGKGIHHSSVQVSDVDNGNVTVVSNKVTNPIGVAFLDDTVFWLEQRGPIMSSAMDGSNISVVHSTLETGTSLAVDWVGRRLYWVEYDGTNSIIFVLDLADGRSVKIVLEIPKKYVSSIAADPFSSSLVFTVSSQPSMAASIMLVQLDGLNKRQLFSPRRRRSSLAHLYKNGTVAHGNTGDCTCLSVKPITRSVVALDAQSKKGPGTIYFADAEQGNIWRTDLVGCHCHLVANASLTKGLPPDVLTVDLQRVYWSQRGREEVFSILKDSLGRPTHGKTENHVAAVKVASGVRNIRALNSQHYPDPMCMEISAPSTAPAAVGAPKHSSLQVELFPPEIAKECSKISRPTVRYIVKYKKTKCLGTLCHREKQSLSATPVLQDLESYTNYTISYYYIDPYSQKLHGPSPPALFQTDDAEPGPAQFLSAVPLTPDSLEIRWTATLPSRTRKPPRYELRYWEADSMAKREQKRPSDIKNFANHGMNLRAHNSNRIDGNETLFSRNFEELADNNYTAIISDLKPSTIYKVEVVAVNVEKPEMRSAGTFVSSRTFDAPSDLTARNIGNRTIELTWSSSKKVKDRAGQESFRLEYSLEGRNWRPLAENRSSTLIKPDFEHSLKVSGLTPYTDYWFRLRITYRSEYDRRLNFTWPFPSSVTNETASGFRVRTKEDVPELPGQPRFTGPETNLTWEKSASNSGANVTYELQARQLDINTTQYWKELYIGDENHYDAYNLSSDSRYLFRVRAINPNGSTDWVQTKKPLAIPAVMVIEKISSKSVIGIVLPSLLILILGVIMAVERFSRRRSATHKQPHGLCPPVELITLRGLPYTSNFVQQHNELYTFCDVPLTDGELASIPTIDREQIRLNQLLGSGAFGDVYEGVLYGDTAQKIAVKMLRKGANELEKAEFLKEAKLMSNFRHPHILTLLGISFDFNMSFIIMELMEDGDLLSVLRSCRNSSVGDPEESVGLTLEDLLSMCVDISKGCKYLEEMRFVHRDLAARNCLVASETLEDGRVKRVVKIGDFGLARDVYKSDYYRKEGEGLLPVRWMAPEALLDGVFTNYTDVWAFGVLTWEVLSLGQQPYPAMSNVDVLNYVRAGGVLACLPGCPVELYALMCRCWSYTPEERPKFYHLLAELEKLQTRVQSLTLPAAGTLGGSSSAFHNGTAPPTQYNYIIPPTTAAAEHYQQHQLEEHNQAHYNKGHRLGAETYRRLTSVPLLGLGPNGRSKRIGVDNLAYEPSSTSSLPSSSCFCRPPSNSLPIASTNPCSLRLLSCQGPLETALASWAATSSLQASMTSHGDPFYSLKPCSIAGWSQRYSKERSLNSMGQPTPGSLSDSLLNFEVRTSTLNTTISTDSLRGCTGSLEIQSSSEAETEQLPLEPTLASNNDLAEIGRAVLPGELGMQASYEKSDVLQSNVDFQVTDSNNKLTVLQWMLEDETEGSACSDLSAITAEDQQDDGVTLRRDKPRPHSMELLGSVSSGSYDVTSSASTHQKMNAKTLTLQRASFANLPDDEIAGKMIGRNLNELTADAQSDARLYLTLLPPSTSDGSAANVTTGTASEVSSKTQLQHLTERNLPPHANSSSSETATNRTHDNNNHNRTGNKSDTMSSAVNNKINGANEKLTNKRINETRIAARSAEHQVPPSRDHSMDHPVLIVGGATFNRSRPDKSATLGHMTGLNNHRSYYSQYPSLSCLVDVSSGSGHIATGRRGCPTSQATTSNGVSQQKSAPQNYTGFTQTCPVAGLIMSSAATKNSSRVTNGAGHGSALTSRWGATRTSAATQVTTPMSPTRTHLAVGTTVHNQAYNHVSHPAQHQQKQHQHYNNNNKSNNNNPSRFVSYISVGSGEAKLSPSEVMPTSRSINSGKPDQIRCQLRQFLGAASQKMTPLTRTPAQLHKVNYEGIRPHTETISIHQGGDSNNNSYRTASWC</sequence>
<evidence type="ECO:0000256" key="6">
    <source>
        <dbReference type="ARBA" id="ARBA00022741"/>
    </source>
</evidence>
<feature type="compositionally biased region" description="Polar residues" evidence="17">
    <location>
        <begin position="2891"/>
        <end position="2910"/>
    </location>
</feature>
<dbReference type="InterPro" id="IPR011009">
    <property type="entry name" value="Kinase-like_dom_sf"/>
</dbReference>
<dbReference type="GO" id="GO:0007169">
    <property type="term" value="P:cell surface receptor protein tyrosine kinase signaling pathway"/>
    <property type="evidence" value="ECO:0007669"/>
    <property type="project" value="InterPro"/>
</dbReference>
<keyword evidence="2 16" id="KW-0597">Phosphoprotein</keyword>
<comment type="catalytic activity">
    <reaction evidence="14 16">
        <text>L-tyrosyl-[protein] + ATP = O-phospho-L-tyrosyl-[protein] + ADP + H(+)</text>
        <dbReference type="Rhea" id="RHEA:10596"/>
        <dbReference type="Rhea" id="RHEA-COMP:10136"/>
        <dbReference type="Rhea" id="RHEA-COMP:20101"/>
        <dbReference type="ChEBI" id="CHEBI:15378"/>
        <dbReference type="ChEBI" id="CHEBI:30616"/>
        <dbReference type="ChEBI" id="CHEBI:46858"/>
        <dbReference type="ChEBI" id="CHEBI:61978"/>
        <dbReference type="ChEBI" id="CHEBI:456216"/>
        <dbReference type="EC" id="2.7.10.1"/>
    </reaction>
</comment>
<feature type="domain" description="Fibronectin type-III" evidence="20">
    <location>
        <begin position="1735"/>
        <end position="1843"/>
    </location>
</feature>
<dbReference type="SMART" id="SM00135">
    <property type="entry name" value="LY"/>
    <property type="match status" value="7"/>
</dbReference>
<dbReference type="PROSITE" id="PS00239">
    <property type="entry name" value="RECEPTOR_TYR_KIN_II"/>
    <property type="match status" value="1"/>
</dbReference>
<evidence type="ECO:0000256" key="4">
    <source>
        <dbReference type="ARBA" id="ARBA00022692"/>
    </source>
</evidence>
<feature type="binding site" evidence="15">
    <location>
        <position position="2073"/>
    </location>
    <ligand>
        <name>ATP</name>
        <dbReference type="ChEBI" id="CHEBI:30616"/>
    </ligand>
</feature>
<dbReference type="SUPFAM" id="SSF56112">
    <property type="entry name" value="Protein kinase-like (PK-like)"/>
    <property type="match status" value="1"/>
</dbReference>
<dbReference type="EnsemblMetazoa" id="XM_022796586">
    <property type="protein sequence ID" value="XP_022652321"/>
    <property type="gene ID" value="LOC111246654"/>
</dbReference>
<comment type="similarity">
    <text evidence="16">Belongs to the protein kinase superfamily. Tyr protein kinase family. Insulin receptor subfamily.</text>
</comment>
<feature type="region of interest" description="Disordered" evidence="17">
    <location>
        <begin position="2721"/>
        <end position="2804"/>
    </location>
</feature>
<dbReference type="InterPro" id="IPR000719">
    <property type="entry name" value="Prot_kinase_dom"/>
</dbReference>
<dbReference type="Gene3D" id="2.120.10.30">
    <property type="entry name" value="TolB, C-terminal domain"/>
    <property type="match status" value="3"/>
</dbReference>
<keyword evidence="5" id="KW-0677">Repeat</keyword>
<evidence type="ECO:0000256" key="18">
    <source>
        <dbReference type="SAM" id="Phobius"/>
    </source>
</evidence>
<dbReference type="GeneID" id="111246654"/>
<dbReference type="PROSITE" id="PS00109">
    <property type="entry name" value="PROTEIN_KINASE_TYR"/>
    <property type="match status" value="1"/>
</dbReference>
<reference evidence="21" key="1">
    <citation type="submission" date="2021-01" db="UniProtKB">
        <authorList>
            <consortium name="EnsemblMetazoa"/>
        </authorList>
    </citation>
    <scope>IDENTIFICATION</scope>
</reference>
<keyword evidence="3" id="KW-0808">Transferase</keyword>
<feature type="domain" description="Fibronectin type-III" evidence="20">
    <location>
        <begin position="119"/>
        <end position="217"/>
    </location>
</feature>
<accession>A0A7M7JJ55</accession>
<dbReference type="CDD" id="cd00063">
    <property type="entry name" value="FN3"/>
    <property type="match status" value="5"/>
</dbReference>
<keyword evidence="9 18" id="KW-1133">Transmembrane helix</keyword>
<dbReference type="OrthoDB" id="65481at2759"/>
<dbReference type="GO" id="GO:0004714">
    <property type="term" value="F:transmembrane receptor protein tyrosine kinase activity"/>
    <property type="evidence" value="ECO:0007669"/>
    <property type="project" value="UniProtKB-EC"/>
</dbReference>
<dbReference type="Gene3D" id="1.10.510.10">
    <property type="entry name" value="Transferase(Phosphotransferase) domain 1"/>
    <property type="match status" value="1"/>
</dbReference>
<evidence type="ECO:0000256" key="15">
    <source>
        <dbReference type="PROSITE-ProRule" id="PRU10141"/>
    </source>
</evidence>
<dbReference type="InterPro" id="IPR036116">
    <property type="entry name" value="FN3_sf"/>
</dbReference>
<dbReference type="GO" id="GO:0043235">
    <property type="term" value="C:receptor complex"/>
    <property type="evidence" value="ECO:0007669"/>
    <property type="project" value="TreeGrafter"/>
</dbReference>
<feature type="compositionally biased region" description="Basic and acidic residues" evidence="17">
    <location>
        <begin position="2638"/>
        <end position="2649"/>
    </location>
</feature>
<feature type="transmembrane region" description="Helical" evidence="18">
    <location>
        <begin position="1958"/>
        <end position="1977"/>
    </location>
</feature>
<dbReference type="CTD" id="32039"/>
<dbReference type="GO" id="GO:0005524">
    <property type="term" value="F:ATP binding"/>
    <property type="evidence" value="ECO:0007669"/>
    <property type="project" value="UniProtKB-UniRule"/>
</dbReference>
<evidence type="ECO:0000256" key="7">
    <source>
        <dbReference type="ARBA" id="ARBA00022777"/>
    </source>
</evidence>
<organism evidence="21 22">
    <name type="scientific">Varroa destructor</name>
    <name type="common">Honeybee mite</name>
    <dbReference type="NCBI Taxonomy" id="109461"/>
    <lineage>
        <taxon>Eukaryota</taxon>
        <taxon>Metazoa</taxon>
        <taxon>Ecdysozoa</taxon>
        <taxon>Arthropoda</taxon>
        <taxon>Chelicerata</taxon>
        <taxon>Arachnida</taxon>
        <taxon>Acari</taxon>
        <taxon>Parasitiformes</taxon>
        <taxon>Mesostigmata</taxon>
        <taxon>Gamasina</taxon>
        <taxon>Dermanyssoidea</taxon>
        <taxon>Varroidae</taxon>
        <taxon>Varroa</taxon>
    </lineage>
</organism>
<keyword evidence="12 16" id="KW-0675">Receptor</keyword>
<dbReference type="InterPro" id="IPR008266">
    <property type="entry name" value="Tyr_kinase_AS"/>
</dbReference>
<feature type="region of interest" description="Disordered" evidence="17">
    <location>
        <begin position="2932"/>
        <end position="2964"/>
    </location>
</feature>
<evidence type="ECO:0000313" key="22">
    <source>
        <dbReference type="Proteomes" id="UP000594260"/>
    </source>
</evidence>
<evidence type="ECO:0000256" key="5">
    <source>
        <dbReference type="ARBA" id="ARBA00022737"/>
    </source>
</evidence>
<name>A0A7M7JJ55_VARDE</name>
<dbReference type="SMART" id="SM00060">
    <property type="entry name" value="FN3"/>
    <property type="match status" value="6"/>
</dbReference>
<evidence type="ECO:0000256" key="13">
    <source>
        <dbReference type="ARBA" id="ARBA00023180"/>
    </source>
</evidence>
<dbReference type="InterPro" id="IPR020635">
    <property type="entry name" value="Tyr_kinase_cat_dom"/>
</dbReference>
<evidence type="ECO:0000259" key="20">
    <source>
        <dbReference type="PROSITE" id="PS50853"/>
    </source>
</evidence>